<protein>
    <submittedName>
        <fullName evidence="1">Uncharacterized protein</fullName>
    </submittedName>
</protein>
<evidence type="ECO:0000313" key="1">
    <source>
        <dbReference type="EMBL" id="PZO36624.1"/>
    </source>
</evidence>
<accession>A0A2W4VUS5</accession>
<dbReference type="EMBL" id="QBMN01000137">
    <property type="protein sequence ID" value="PZO36624.1"/>
    <property type="molecule type" value="Genomic_DNA"/>
</dbReference>
<dbReference type="AlphaFoldDB" id="A0A2W4VUS5"/>
<organism evidence="1 2">
    <name type="scientific">Shackletoniella antarctica</name>
    <dbReference type="NCBI Taxonomy" id="268115"/>
    <lineage>
        <taxon>Bacteria</taxon>
        <taxon>Bacillati</taxon>
        <taxon>Cyanobacteriota</taxon>
        <taxon>Cyanophyceae</taxon>
        <taxon>Oculatellales</taxon>
        <taxon>Oculatellaceae</taxon>
        <taxon>Shackletoniella</taxon>
    </lineage>
</organism>
<proteinExistence type="predicted"/>
<reference evidence="1 2" key="2">
    <citation type="submission" date="2018-06" db="EMBL/GenBank/DDBJ databases">
        <title>Metagenomic assembly of (sub)arctic Cyanobacteria and their associated microbiome from non-axenic cultures.</title>
        <authorList>
            <person name="Baurain D."/>
        </authorList>
    </citation>
    <scope>NUCLEOTIDE SEQUENCE [LARGE SCALE GENOMIC DNA]</scope>
    <source>
        <strain evidence="1">ULC041bin1</strain>
    </source>
</reference>
<name>A0A2W4VUS5_9CYAN</name>
<comment type="caution">
    <text evidence="1">The sequence shown here is derived from an EMBL/GenBank/DDBJ whole genome shotgun (WGS) entry which is preliminary data.</text>
</comment>
<dbReference type="Proteomes" id="UP000249081">
    <property type="component" value="Unassembled WGS sequence"/>
</dbReference>
<gene>
    <name evidence="1" type="ORF">DCF17_16935</name>
</gene>
<sequence>MVAVTHRRSTEFFCWVITPDLSALTDGEIHATSQAALAAGRSLVQCSTGPQVDFSRCRLYQD</sequence>
<reference evidence="2" key="1">
    <citation type="submission" date="2018-04" db="EMBL/GenBank/DDBJ databases">
        <authorList>
            <person name="Cornet L."/>
        </authorList>
    </citation>
    <scope>NUCLEOTIDE SEQUENCE [LARGE SCALE GENOMIC DNA]</scope>
</reference>
<evidence type="ECO:0000313" key="2">
    <source>
        <dbReference type="Proteomes" id="UP000249081"/>
    </source>
</evidence>